<dbReference type="eggNOG" id="ENOG502T7ER">
    <property type="taxonomic scope" value="Eukaryota"/>
</dbReference>
<dbReference type="InParanoid" id="B4JKD7"/>
<name>B4JKD7_DROGR</name>
<gene>
    <name evidence="2" type="primary">Dgri\GH12069</name>
    <name evidence="2" type="ORF">Dgri_GH12069</name>
</gene>
<dbReference type="Proteomes" id="UP000001070">
    <property type="component" value="Unassembled WGS sequence"/>
</dbReference>
<dbReference type="SMART" id="SM00697">
    <property type="entry name" value="DM8"/>
    <property type="match status" value="1"/>
</dbReference>
<accession>B4JKD7</accession>
<evidence type="ECO:0000313" key="2">
    <source>
        <dbReference type="EMBL" id="EDW00040.1"/>
    </source>
</evidence>
<reference evidence="2 3" key="1">
    <citation type="journal article" date="2007" name="Nature">
        <title>Evolution of genes and genomes on the Drosophila phylogeny.</title>
        <authorList>
            <consortium name="Drosophila 12 Genomes Consortium"/>
            <person name="Clark A.G."/>
            <person name="Eisen M.B."/>
            <person name="Smith D.R."/>
            <person name="Bergman C.M."/>
            <person name="Oliver B."/>
            <person name="Markow T.A."/>
            <person name="Kaufman T.C."/>
            <person name="Kellis M."/>
            <person name="Gelbart W."/>
            <person name="Iyer V.N."/>
            <person name="Pollard D.A."/>
            <person name="Sackton T.B."/>
            <person name="Larracuente A.M."/>
            <person name="Singh N.D."/>
            <person name="Abad J.P."/>
            <person name="Abt D.N."/>
            <person name="Adryan B."/>
            <person name="Aguade M."/>
            <person name="Akashi H."/>
            <person name="Anderson W.W."/>
            <person name="Aquadro C.F."/>
            <person name="Ardell D.H."/>
            <person name="Arguello R."/>
            <person name="Artieri C.G."/>
            <person name="Barbash D.A."/>
            <person name="Barker D."/>
            <person name="Barsanti P."/>
            <person name="Batterham P."/>
            <person name="Batzoglou S."/>
            <person name="Begun D."/>
            <person name="Bhutkar A."/>
            <person name="Blanco E."/>
            <person name="Bosak S.A."/>
            <person name="Bradley R.K."/>
            <person name="Brand A.D."/>
            <person name="Brent M.R."/>
            <person name="Brooks A.N."/>
            <person name="Brown R.H."/>
            <person name="Butlin R.K."/>
            <person name="Caggese C."/>
            <person name="Calvi B.R."/>
            <person name="Bernardo de Carvalho A."/>
            <person name="Caspi A."/>
            <person name="Castrezana S."/>
            <person name="Celniker S.E."/>
            <person name="Chang J.L."/>
            <person name="Chapple C."/>
            <person name="Chatterji S."/>
            <person name="Chinwalla A."/>
            <person name="Civetta A."/>
            <person name="Clifton S.W."/>
            <person name="Comeron J.M."/>
            <person name="Costello J.C."/>
            <person name="Coyne J.A."/>
            <person name="Daub J."/>
            <person name="David R.G."/>
            <person name="Delcher A.L."/>
            <person name="Delehaunty K."/>
            <person name="Do C.B."/>
            <person name="Ebling H."/>
            <person name="Edwards K."/>
            <person name="Eickbush T."/>
            <person name="Evans J.D."/>
            <person name="Filipski A."/>
            <person name="Findeiss S."/>
            <person name="Freyhult E."/>
            <person name="Fulton L."/>
            <person name="Fulton R."/>
            <person name="Garcia A.C."/>
            <person name="Gardiner A."/>
            <person name="Garfield D.A."/>
            <person name="Garvin B.E."/>
            <person name="Gibson G."/>
            <person name="Gilbert D."/>
            <person name="Gnerre S."/>
            <person name="Godfrey J."/>
            <person name="Good R."/>
            <person name="Gotea V."/>
            <person name="Gravely B."/>
            <person name="Greenberg A.J."/>
            <person name="Griffiths-Jones S."/>
            <person name="Gross S."/>
            <person name="Guigo R."/>
            <person name="Gustafson E.A."/>
            <person name="Haerty W."/>
            <person name="Hahn M.W."/>
            <person name="Halligan D.L."/>
            <person name="Halpern A.L."/>
            <person name="Halter G.M."/>
            <person name="Han M.V."/>
            <person name="Heger A."/>
            <person name="Hillier L."/>
            <person name="Hinrichs A.S."/>
            <person name="Holmes I."/>
            <person name="Hoskins R.A."/>
            <person name="Hubisz M.J."/>
            <person name="Hultmark D."/>
            <person name="Huntley M.A."/>
            <person name="Jaffe D.B."/>
            <person name="Jagadeeshan S."/>
            <person name="Jeck W.R."/>
            <person name="Johnson J."/>
            <person name="Jones C.D."/>
            <person name="Jordan W.C."/>
            <person name="Karpen G.H."/>
            <person name="Kataoka E."/>
            <person name="Keightley P.D."/>
            <person name="Kheradpour P."/>
            <person name="Kirkness E.F."/>
            <person name="Koerich L.B."/>
            <person name="Kristiansen K."/>
            <person name="Kudrna D."/>
            <person name="Kulathinal R.J."/>
            <person name="Kumar S."/>
            <person name="Kwok R."/>
            <person name="Lander E."/>
            <person name="Langley C.H."/>
            <person name="Lapoint R."/>
            <person name="Lazzaro B.P."/>
            <person name="Lee S.J."/>
            <person name="Levesque L."/>
            <person name="Li R."/>
            <person name="Lin C.F."/>
            <person name="Lin M.F."/>
            <person name="Lindblad-Toh K."/>
            <person name="Llopart A."/>
            <person name="Long M."/>
            <person name="Low L."/>
            <person name="Lozovsky E."/>
            <person name="Lu J."/>
            <person name="Luo M."/>
            <person name="Machado C.A."/>
            <person name="Makalowski W."/>
            <person name="Marzo M."/>
            <person name="Matsuda M."/>
            <person name="Matzkin L."/>
            <person name="McAllister B."/>
            <person name="McBride C.S."/>
            <person name="McKernan B."/>
            <person name="McKernan K."/>
            <person name="Mendez-Lago M."/>
            <person name="Minx P."/>
            <person name="Mollenhauer M.U."/>
            <person name="Montooth K."/>
            <person name="Mount S.M."/>
            <person name="Mu X."/>
            <person name="Myers E."/>
            <person name="Negre B."/>
            <person name="Newfeld S."/>
            <person name="Nielsen R."/>
            <person name="Noor M.A."/>
            <person name="O'Grady P."/>
            <person name="Pachter L."/>
            <person name="Papaceit M."/>
            <person name="Parisi M.J."/>
            <person name="Parisi M."/>
            <person name="Parts L."/>
            <person name="Pedersen J.S."/>
            <person name="Pesole G."/>
            <person name="Phillippy A.M."/>
            <person name="Ponting C.P."/>
            <person name="Pop M."/>
            <person name="Porcelli D."/>
            <person name="Powell J.R."/>
            <person name="Prohaska S."/>
            <person name="Pruitt K."/>
            <person name="Puig M."/>
            <person name="Quesneville H."/>
            <person name="Ram K.R."/>
            <person name="Rand D."/>
            <person name="Rasmussen M.D."/>
            <person name="Reed L.K."/>
            <person name="Reenan R."/>
            <person name="Reily A."/>
            <person name="Remington K.A."/>
            <person name="Rieger T.T."/>
            <person name="Ritchie M.G."/>
            <person name="Robin C."/>
            <person name="Rogers Y.H."/>
            <person name="Rohde C."/>
            <person name="Rozas J."/>
            <person name="Rubenfield M.J."/>
            <person name="Ruiz A."/>
            <person name="Russo S."/>
            <person name="Salzberg S.L."/>
            <person name="Sanchez-Gracia A."/>
            <person name="Saranga D.J."/>
            <person name="Sato H."/>
            <person name="Schaeffer S.W."/>
            <person name="Schatz M.C."/>
            <person name="Schlenke T."/>
            <person name="Schwartz R."/>
            <person name="Segarra C."/>
            <person name="Singh R.S."/>
            <person name="Sirot L."/>
            <person name="Sirota M."/>
            <person name="Sisneros N.B."/>
            <person name="Smith C.D."/>
            <person name="Smith T.F."/>
            <person name="Spieth J."/>
            <person name="Stage D.E."/>
            <person name="Stark A."/>
            <person name="Stephan W."/>
            <person name="Strausberg R.L."/>
            <person name="Strempel S."/>
            <person name="Sturgill D."/>
            <person name="Sutton G."/>
            <person name="Sutton G.G."/>
            <person name="Tao W."/>
            <person name="Teichmann S."/>
            <person name="Tobari Y.N."/>
            <person name="Tomimura Y."/>
            <person name="Tsolas J.M."/>
            <person name="Valente V.L."/>
            <person name="Venter E."/>
            <person name="Venter J.C."/>
            <person name="Vicario S."/>
            <person name="Vieira F.G."/>
            <person name="Vilella A.J."/>
            <person name="Villasante A."/>
            <person name="Walenz B."/>
            <person name="Wang J."/>
            <person name="Wasserman M."/>
            <person name="Watts T."/>
            <person name="Wilson D."/>
            <person name="Wilson R.K."/>
            <person name="Wing R.A."/>
            <person name="Wolfner M.F."/>
            <person name="Wong A."/>
            <person name="Wong G.K."/>
            <person name="Wu C.I."/>
            <person name="Wu G."/>
            <person name="Yamamoto D."/>
            <person name="Yang H.P."/>
            <person name="Yang S.P."/>
            <person name="Yorke J.A."/>
            <person name="Yoshida K."/>
            <person name="Zdobnov E."/>
            <person name="Zhang P."/>
            <person name="Zhang Y."/>
            <person name="Zimin A.V."/>
            <person name="Baldwin J."/>
            <person name="Abdouelleil A."/>
            <person name="Abdulkadir J."/>
            <person name="Abebe A."/>
            <person name="Abera B."/>
            <person name="Abreu J."/>
            <person name="Acer S.C."/>
            <person name="Aftuck L."/>
            <person name="Alexander A."/>
            <person name="An P."/>
            <person name="Anderson E."/>
            <person name="Anderson S."/>
            <person name="Arachi H."/>
            <person name="Azer M."/>
            <person name="Bachantsang P."/>
            <person name="Barry A."/>
            <person name="Bayul T."/>
            <person name="Berlin A."/>
            <person name="Bessette D."/>
            <person name="Bloom T."/>
            <person name="Blye J."/>
            <person name="Boguslavskiy L."/>
            <person name="Bonnet C."/>
            <person name="Boukhgalter B."/>
            <person name="Bourzgui I."/>
            <person name="Brown A."/>
            <person name="Cahill P."/>
            <person name="Channer S."/>
            <person name="Cheshatsang Y."/>
            <person name="Chuda L."/>
            <person name="Citroen M."/>
            <person name="Collymore A."/>
            <person name="Cooke P."/>
            <person name="Costello M."/>
            <person name="D'Aco K."/>
            <person name="Daza R."/>
            <person name="De Haan G."/>
            <person name="DeGray S."/>
            <person name="DeMaso C."/>
            <person name="Dhargay N."/>
            <person name="Dooley K."/>
            <person name="Dooley E."/>
            <person name="Doricent M."/>
            <person name="Dorje P."/>
            <person name="Dorjee K."/>
            <person name="Dupes A."/>
            <person name="Elong R."/>
            <person name="Falk J."/>
            <person name="Farina A."/>
            <person name="Faro S."/>
            <person name="Ferguson D."/>
            <person name="Fisher S."/>
            <person name="Foley C.D."/>
            <person name="Franke A."/>
            <person name="Friedrich D."/>
            <person name="Gadbois L."/>
            <person name="Gearin G."/>
            <person name="Gearin C.R."/>
            <person name="Giannoukos G."/>
            <person name="Goode T."/>
            <person name="Graham J."/>
            <person name="Grandbois E."/>
            <person name="Grewal S."/>
            <person name="Gyaltsen K."/>
            <person name="Hafez N."/>
            <person name="Hagos B."/>
            <person name="Hall J."/>
            <person name="Henson C."/>
            <person name="Hollinger A."/>
            <person name="Honan T."/>
            <person name="Huard M.D."/>
            <person name="Hughes L."/>
            <person name="Hurhula B."/>
            <person name="Husby M.E."/>
            <person name="Kamat A."/>
            <person name="Kanga B."/>
            <person name="Kashin S."/>
            <person name="Khazanovich D."/>
            <person name="Kisner P."/>
            <person name="Lance K."/>
            <person name="Lara M."/>
            <person name="Lee W."/>
            <person name="Lennon N."/>
            <person name="Letendre F."/>
            <person name="LeVine R."/>
            <person name="Lipovsky A."/>
            <person name="Liu X."/>
            <person name="Liu J."/>
            <person name="Liu S."/>
            <person name="Lokyitsang T."/>
            <person name="Lokyitsang Y."/>
            <person name="Lubonja R."/>
            <person name="Lui A."/>
            <person name="MacDonald P."/>
            <person name="Magnisalis V."/>
            <person name="Maru K."/>
            <person name="Matthews C."/>
            <person name="McCusker W."/>
            <person name="McDonough S."/>
            <person name="Mehta T."/>
            <person name="Meldrim J."/>
            <person name="Meneus L."/>
            <person name="Mihai O."/>
            <person name="Mihalev A."/>
            <person name="Mihova T."/>
            <person name="Mittelman R."/>
            <person name="Mlenga V."/>
            <person name="Montmayeur A."/>
            <person name="Mulrain L."/>
            <person name="Navidi A."/>
            <person name="Naylor J."/>
            <person name="Negash T."/>
            <person name="Nguyen T."/>
            <person name="Nguyen N."/>
            <person name="Nicol R."/>
            <person name="Norbu C."/>
            <person name="Norbu N."/>
            <person name="Novod N."/>
            <person name="O'Neill B."/>
            <person name="Osman S."/>
            <person name="Markiewicz E."/>
            <person name="Oyono O.L."/>
            <person name="Patti C."/>
            <person name="Phunkhang P."/>
            <person name="Pierre F."/>
            <person name="Priest M."/>
            <person name="Raghuraman S."/>
            <person name="Rege F."/>
            <person name="Reyes R."/>
            <person name="Rise C."/>
            <person name="Rogov P."/>
            <person name="Ross K."/>
            <person name="Ryan E."/>
            <person name="Settipalli S."/>
            <person name="Shea T."/>
            <person name="Sherpa N."/>
            <person name="Shi L."/>
            <person name="Shih D."/>
            <person name="Sparrow T."/>
            <person name="Spaulding J."/>
            <person name="Stalker J."/>
            <person name="Stange-Thomann N."/>
            <person name="Stavropoulos S."/>
            <person name="Stone C."/>
            <person name="Strader C."/>
            <person name="Tesfaye S."/>
            <person name="Thomson T."/>
            <person name="Thoulutsang Y."/>
            <person name="Thoulutsang D."/>
            <person name="Topham K."/>
            <person name="Topping I."/>
            <person name="Tsamla T."/>
            <person name="Vassiliev H."/>
            <person name="Vo A."/>
            <person name="Wangchuk T."/>
            <person name="Wangdi T."/>
            <person name="Weiand M."/>
            <person name="Wilkinson J."/>
            <person name="Wilson A."/>
            <person name="Yadav S."/>
            <person name="Young G."/>
            <person name="Yu Q."/>
            <person name="Zembek L."/>
            <person name="Zhong D."/>
            <person name="Zimmer A."/>
            <person name="Zwirko Z."/>
            <person name="Jaffe D.B."/>
            <person name="Alvarez P."/>
            <person name="Brockman W."/>
            <person name="Butler J."/>
            <person name="Chin C."/>
            <person name="Gnerre S."/>
            <person name="Grabherr M."/>
            <person name="Kleber M."/>
            <person name="Mauceli E."/>
            <person name="MacCallum I."/>
        </authorList>
    </citation>
    <scope>NUCLEOTIDE SEQUENCE [LARGE SCALE GENOMIC DNA]</scope>
    <source>
        <strain evidence="3">Tucson 15287-2541.00</strain>
    </source>
</reference>
<dbReference type="OMA" id="ILKFMYH"/>
<dbReference type="AlphaFoldDB" id="B4JKD7"/>
<organism evidence="3">
    <name type="scientific">Drosophila grimshawi</name>
    <name type="common">Hawaiian fruit fly</name>
    <name type="synonym">Idiomyia grimshawi</name>
    <dbReference type="NCBI Taxonomy" id="7222"/>
    <lineage>
        <taxon>Eukaryota</taxon>
        <taxon>Metazoa</taxon>
        <taxon>Ecdysozoa</taxon>
        <taxon>Arthropoda</taxon>
        <taxon>Hexapoda</taxon>
        <taxon>Insecta</taxon>
        <taxon>Pterygota</taxon>
        <taxon>Neoptera</taxon>
        <taxon>Endopterygota</taxon>
        <taxon>Diptera</taxon>
        <taxon>Brachycera</taxon>
        <taxon>Muscomorpha</taxon>
        <taxon>Ephydroidea</taxon>
        <taxon>Drosophilidae</taxon>
        <taxon>Drosophila</taxon>
        <taxon>Hawaiian Drosophila</taxon>
    </lineage>
</organism>
<feature type="chain" id="PRO_5002812432" evidence="1">
    <location>
        <begin position="23"/>
        <end position="194"/>
    </location>
</feature>
<dbReference type="OrthoDB" id="8028810at2759"/>
<dbReference type="KEGG" id="dgr:6565295"/>
<evidence type="ECO:0000313" key="3">
    <source>
        <dbReference type="Proteomes" id="UP000001070"/>
    </source>
</evidence>
<dbReference type="InterPro" id="IPR010512">
    <property type="entry name" value="DUF1091"/>
</dbReference>
<feature type="signal peptide" evidence="1">
    <location>
        <begin position="1"/>
        <end position="22"/>
    </location>
</feature>
<dbReference type="PhylomeDB" id="B4JKD7"/>
<protein>
    <submittedName>
        <fullName evidence="2">GH12069</fullName>
    </submittedName>
</protein>
<keyword evidence="1" id="KW-0732">Signal</keyword>
<keyword evidence="3" id="KW-1185">Reference proteome</keyword>
<evidence type="ECO:0000256" key="1">
    <source>
        <dbReference type="SAM" id="SignalP"/>
    </source>
</evidence>
<proteinExistence type="predicted"/>
<dbReference type="HOGENOM" id="CLU_1429407_0_0_1"/>
<dbReference type="EMBL" id="CH916370">
    <property type="protein sequence ID" value="EDW00040.1"/>
    <property type="molecule type" value="Genomic_DNA"/>
</dbReference>
<sequence length="194" mass="22477">MNYNRRILSGFILLGILQLSKQFCYIVKPLNISTWDTPNYNLLLKMYPRNNSLSSITSVHKDVAIPLWHIVLVQHPSKRRGSSRAEPSRTLYNSTVKTCEFWKYMRRVSAWYNISKLMLSGYGSNMSLACPLKRGVYMMNVIQVPPDTAILKFMYQPNNVYTIHGTVYSLNPKDGVTKRAICYYEVNITIYKNC</sequence>